<dbReference type="RefSeq" id="XP_012337966.1">
    <property type="nucleotide sequence ID" value="XM_012482543.1"/>
</dbReference>
<accession>A0A0D9QI90</accession>
<reference evidence="1 2" key="1">
    <citation type="submission" date="2014-03" db="EMBL/GenBank/DDBJ databases">
        <title>The Genome Sequence of Plasmodium fragile nilgiri.</title>
        <authorList>
            <consortium name="The Broad Institute Genomics Platform"/>
            <consortium name="The Broad Institute Genome Sequencing Center for Infectious Disease"/>
            <person name="Neafsey D."/>
            <person name="Duraisingh M."/>
            <person name="Young S.K."/>
            <person name="Zeng Q."/>
            <person name="Gargeya S."/>
            <person name="Abouelleil A."/>
            <person name="Alvarado L."/>
            <person name="Chapman S.B."/>
            <person name="Gainer-Dewar J."/>
            <person name="Goldberg J."/>
            <person name="Griggs A."/>
            <person name="Gujja S."/>
            <person name="Hansen M."/>
            <person name="Howarth C."/>
            <person name="Imamovic A."/>
            <person name="Larimer J."/>
            <person name="Pearson M."/>
            <person name="Poon T.W."/>
            <person name="Priest M."/>
            <person name="Roberts A."/>
            <person name="Saif S."/>
            <person name="Shea T."/>
            <person name="Sykes S."/>
            <person name="Wortman J."/>
            <person name="Nusbaum C."/>
            <person name="Birren B."/>
        </authorList>
    </citation>
    <scope>NUCLEOTIDE SEQUENCE [LARGE SCALE GENOMIC DNA]</scope>
    <source>
        <strain evidence="2">nilgiri</strain>
    </source>
</reference>
<dbReference type="GeneID" id="24270253"/>
<dbReference type="AlphaFoldDB" id="A0A0D9QI90"/>
<dbReference type="EMBL" id="KQ001726">
    <property type="protein sequence ID" value="KJP85436.1"/>
    <property type="molecule type" value="Genomic_DNA"/>
</dbReference>
<evidence type="ECO:0000313" key="2">
    <source>
        <dbReference type="Proteomes" id="UP000054561"/>
    </source>
</evidence>
<evidence type="ECO:0008006" key="3">
    <source>
        <dbReference type="Google" id="ProtNLM"/>
    </source>
</evidence>
<organism evidence="1 2">
    <name type="scientific">Plasmodium fragile</name>
    <dbReference type="NCBI Taxonomy" id="5857"/>
    <lineage>
        <taxon>Eukaryota</taxon>
        <taxon>Sar</taxon>
        <taxon>Alveolata</taxon>
        <taxon>Apicomplexa</taxon>
        <taxon>Aconoidasida</taxon>
        <taxon>Haemosporida</taxon>
        <taxon>Plasmodiidae</taxon>
        <taxon>Plasmodium</taxon>
        <taxon>Plasmodium (Plasmodium)</taxon>
    </lineage>
</organism>
<evidence type="ECO:0000313" key="1">
    <source>
        <dbReference type="EMBL" id="KJP85436.1"/>
    </source>
</evidence>
<dbReference type="Proteomes" id="UP000054561">
    <property type="component" value="Unassembled WGS sequence"/>
</dbReference>
<protein>
    <recommendedName>
        <fullName evidence="3">Schizont-infected cell agglutination C-terminal domain-containing protein</fullName>
    </recommendedName>
</protein>
<dbReference type="OrthoDB" id="383264at2759"/>
<gene>
    <name evidence="1" type="ORF">AK88_04939</name>
</gene>
<dbReference type="VEuPathDB" id="PlasmoDB:AK88_04939"/>
<sequence length="103" mass="12121">MRMYGQEEWFQHLLNNVEEETASQNGEIPGVDKDLEVEQVMATEDMLRVRDTPRSQLHPLLYLHKPLCAKTWILILALVIEQCELERSLQARELYVDDLLEQL</sequence>
<keyword evidence="2" id="KW-1185">Reference proteome</keyword>
<name>A0A0D9QI90_PLAFR</name>
<proteinExistence type="predicted"/>